<dbReference type="InterPro" id="IPR038723">
    <property type="entry name" value="ArnR1-like_HTH"/>
</dbReference>
<evidence type="ECO:0000313" key="2">
    <source>
        <dbReference type="EMBL" id="SPC34739.1"/>
    </source>
</evidence>
<dbReference type="EMBL" id="LT981265">
    <property type="protein sequence ID" value="SPC34739.1"/>
    <property type="molecule type" value="Genomic_DNA"/>
</dbReference>
<dbReference type="SUPFAM" id="SSF46785">
    <property type="entry name" value="Winged helix' DNA-binding domain"/>
    <property type="match status" value="1"/>
</dbReference>
<evidence type="ECO:0000259" key="1">
    <source>
        <dbReference type="Pfam" id="PF14947"/>
    </source>
</evidence>
<keyword evidence="3" id="KW-1185">Reference proteome</keyword>
<dbReference type="RefSeq" id="WP_103286659.1">
    <property type="nucleotide sequence ID" value="NZ_LT981265.1"/>
</dbReference>
<name>A0A2K5ASZ5_9ARCH</name>
<gene>
    <name evidence="2" type="ORF">NCAV_1574</name>
</gene>
<sequence length="117" mass="13793">MLDDIPAIIVDYAYVIHIKPKYKYHLISRVYRRTSTEISGLILMLLKDGAQKKSSIQKRLNVDNRTLNRYLDILAKQGLITISDKHIEITEKGVYFTEIYKELIRLLDKNRISSRKR</sequence>
<organism evidence="2 3">
    <name type="scientific">Candidatus Nitrosocaldus cavascurensis</name>
    <dbReference type="NCBI Taxonomy" id="2058097"/>
    <lineage>
        <taxon>Archaea</taxon>
        <taxon>Nitrososphaerota</taxon>
        <taxon>Nitrososphaeria</taxon>
        <taxon>Candidatus Nitrosocaldales</taxon>
        <taxon>Candidatus Nitrosocaldaceae</taxon>
        <taxon>Candidatus Nitrosocaldus</taxon>
    </lineage>
</organism>
<dbReference type="Gene3D" id="1.10.10.10">
    <property type="entry name" value="Winged helix-like DNA-binding domain superfamily/Winged helix DNA-binding domain"/>
    <property type="match status" value="1"/>
</dbReference>
<dbReference type="AlphaFoldDB" id="A0A2K5ASZ5"/>
<dbReference type="Pfam" id="PF14947">
    <property type="entry name" value="HTH_45"/>
    <property type="match status" value="1"/>
</dbReference>
<dbReference type="GeneID" id="41595564"/>
<accession>A0A2K5ASZ5</accession>
<proteinExistence type="predicted"/>
<protein>
    <recommendedName>
        <fullName evidence="1">ArnR1-like winged helix-turn-helix domain-containing protein</fullName>
    </recommendedName>
</protein>
<dbReference type="KEGG" id="ncv:NCAV_1574"/>
<dbReference type="InterPro" id="IPR036388">
    <property type="entry name" value="WH-like_DNA-bd_sf"/>
</dbReference>
<evidence type="ECO:0000313" key="3">
    <source>
        <dbReference type="Proteomes" id="UP000236248"/>
    </source>
</evidence>
<dbReference type="Proteomes" id="UP000236248">
    <property type="component" value="Chromosome NCAV"/>
</dbReference>
<feature type="domain" description="ArnR1-like winged helix-turn-helix" evidence="1">
    <location>
        <begin position="32"/>
        <end position="106"/>
    </location>
</feature>
<dbReference type="InterPro" id="IPR036390">
    <property type="entry name" value="WH_DNA-bd_sf"/>
</dbReference>
<reference evidence="3" key="1">
    <citation type="submission" date="2018-01" db="EMBL/GenBank/DDBJ databases">
        <authorList>
            <person name="Kerou L M."/>
        </authorList>
    </citation>
    <scope>NUCLEOTIDE SEQUENCE [LARGE SCALE GENOMIC DNA]</scope>
    <source>
        <strain evidence="3">SCU2</strain>
    </source>
</reference>